<protein>
    <submittedName>
        <fullName evidence="6">Serine/threonine protein kinase</fullName>
    </submittedName>
</protein>
<dbReference type="Proteomes" id="UP000473278">
    <property type="component" value="Unassembled WGS sequence"/>
</dbReference>
<dbReference type="SMART" id="SM00220">
    <property type="entry name" value="S_TKc"/>
    <property type="match status" value="1"/>
</dbReference>
<evidence type="ECO:0000313" key="6">
    <source>
        <dbReference type="EMBL" id="NGP78194.1"/>
    </source>
</evidence>
<dbReference type="Gene3D" id="1.10.510.10">
    <property type="entry name" value="Transferase(Phosphotransferase) domain 1"/>
    <property type="match status" value="1"/>
</dbReference>
<dbReference type="AlphaFoldDB" id="A0A6M1T410"/>
<dbReference type="Gene3D" id="3.30.200.20">
    <property type="entry name" value="Phosphorylase Kinase, domain 1"/>
    <property type="match status" value="1"/>
</dbReference>
<proteinExistence type="predicted"/>
<accession>A0A6M1T410</accession>
<dbReference type="InterPro" id="IPR008271">
    <property type="entry name" value="Ser/Thr_kinase_AS"/>
</dbReference>
<dbReference type="SUPFAM" id="SSF56112">
    <property type="entry name" value="Protein kinase-like (PK-like)"/>
    <property type="match status" value="1"/>
</dbReference>
<evidence type="ECO:0000256" key="1">
    <source>
        <dbReference type="ARBA" id="ARBA00022679"/>
    </source>
</evidence>
<keyword evidence="1" id="KW-0808">Transferase</keyword>
<evidence type="ECO:0000259" key="5">
    <source>
        <dbReference type="PROSITE" id="PS50011"/>
    </source>
</evidence>
<evidence type="ECO:0000256" key="4">
    <source>
        <dbReference type="ARBA" id="ARBA00022840"/>
    </source>
</evidence>
<keyword evidence="4" id="KW-0067">ATP-binding</keyword>
<feature type="non-terminal residue" evidence="6">
    <location>
        <position position="1"/>
    </location>
</feature>
<dbReference type="PROSITE" id="PS50011">
    <property type="entry name" value="PROTEIN_KINASE_DOM"/>
    <property type="match status" value="1"/>
</dbReference>
<evidence type="ECO:0000313" key="7">
    <source>
        <dbReference type="Proteomes" id="UP000473278"/>
    </source>
</evidence>
<evidence type="ECO:0000256" key="3">
    <source>
        <dbReference type="ARBA" id="ARBA00022777"/>
    </source>
</evidence>
<keyword evidence="7" id="KW-1185">Reference proteome</keyword>
<reference evidence="6 7" key="1">
    <citation type="submission" date="2020-02" db="EMBL/GenBank/DDBJ databases">
        <title>Balneolaceae bacterium YR4-1, complete genome.</title>
        <authorList>
            <person name="Li Y."/>
            <person name="Wu S."/>
        </authorList>
    </citation>
    <scope>NUCLEOTIDE SEQUENCE [LARGE SCALE GENOMIC DNA]</scope>
    <source>
        <strain evidence="6 7">YR4-1</strain>
    </source>
</reference>
<keyword evidence="2" id="KW-0547">Nucleotide-binding</keyword>
<gene>
    <name evidence="6" type="ORF">G3570_16260</name>
</gene>
<dbReference type="GO" id="GO:0004674">
    <property type="term" value="F:protein serine/threonine kinase activity"/>
    <property type="evidence" value="ECO:0007669"/>
    <property type="project" value="UniProtKB-KW"/>
</dbReference>
<dbReference type="Pfam" id="PF00069">
    <property type="entry name" value="Pkinase"/>
    <property type="match status" value="1"/>
</dbReference>
<dbReference type="EMBL" id="JAALLT010000017">
    <property type="protein sequence ID" value="NGP78194.1"/>
    <property type="molecule type" value="Genomic_DNA"/>
</dbReference>
<dbReference type="PANTHER" id="PTHR43289:SF6">
    <property type="entry name" value="SERINE_THREONINE-PROTEIN KINASE NEKL-3"/>
    <property type="match status" value="1"/>
</dbReference>
<dbReference type="GO" id="GO:0005524">
    <property type="term" value="F:ATP binding"/>
    <property type="evidence" value="ECO:0007669"/>
    <property type="project" value="UniProtKB-KW"/>
</dbReference>
<sequence>LDRDVALKFLPQSLTPTEEDRRRFIREAKSAAALSHPNICTIFNIDEYEGNPFIIMEHIEGKTLRSIIDGGDLIMEQALSYARQIAGALAEAHESGIIHRDIKPENIIVDSKGRSKVMDFGLAKLKQGSNITKTGDMVGTLAYSSPEQIRGQQVDHRSDL</sequence>
<feature type="domain" description="Protein kinase" evidence="5">
    <location>
        <begin position="1"/>
        <end position="160"/>
    </location>
</feature>
<organism evidence="6 7">
    <name type="scientific">Halalkalibaculum roseum</name>
    <dbReference type="NCBI Taxonomy" id="2709311"/>
    <lineage>
        <taxon>Bacteria</taxon>
        <taxon>Pseudomonadati</taxon>
        <taxon>Balneolota</taxon>
        <taxon>Balneolia</taxon>
        <taxon>Balneolales</taxon>
        <taxon>Balneolaceae</taxon>
        <taxon>Halalkalibaculum</taxon>
    </lineage>
</organism>
<dbReference type="PROSITE" id="PS00108">
    <property type="entry name" value="PROTEIN_KINASE_ST"/>
    <property type="match status" value="1"/>
</dbReference>
<dbReference type="PANTHER" id="PTHR43289">
    <property type="entry name" value="MITOGEN-ACTIVATED PROTEIN KINASE KINASE KINASE 20-RELATED"/>
    <property type="match status" value="1"/>
</dbReference>
<feature type="non-terminal residue" evidence="6">
    <location>
        <position position="160"/>
    </location>
</feature>
<keyword evidence="3 6" id="KW-0418">Kinase</keyword>
<evidence type="ECO:0000256" key="2">
    <source>
        <dbReference type="ARBA" id="ARBA00022741"/>
    </source>
</evidence>
<name>A0A6M1T410_9BACT</name>
<keyword evidence="6" id="KW-0723">Serine/threonine-protein kinase</keyword>
<comment type="caution">
    <text evidence="6">The sequence shown here is derived from an EMBL/GenBank/DDBJ whole genome shotgun (WGS) entry which is preliminary data.</text>
</comment>
<dbReference type="InterPro" id="IPR011009">
    <property type="entry name" value="Kinase-like_dom_sf"/>
</dbReference>
<dbReference type="RefSeq" id="WP_165143927.1">
    <property type="nucleotide sequence ID" value="NZ_JAALLT010000017.1"/>
</dbReference>
<dbReference type="CDD" id="cd14014">
    <property type="entry name" value="STKc_PknB_like"/>
    <property type="match status" value="1"/>
</dbReference>
<dbReference type="InterPro" id="IPR000719">
    <property type="entry name" value="Prot_kinase_dom"/>
</dbReference>